<accession>A0A010RYG3</accession>
<proteinExistence type="predicted"/>
<sequence>MFNSISIFIVPFFTEHDGSPIIEDTRKSPPLSTKSSPSSSSNKPFATPNGDNAQPKYLSLTHDQHQHASQAQAPETPNDHNYGEQTPGNWPDSDSESNPPSTTASEAVKAHTTPTTIDALTDSHRKSKTEFNSIPSELLPMSLGLASGPDTGTQAHRKSSTEFKEVVATGGK</sequence>
<feature type="compositionally biased region" description="Basic and acidic residues" evidence="1">
    <location>
        <begin position="17"/>
        <end position="27"/>
    </location>
</feature>
<dbReference type="OrthoDB" id="4851276at2759"/>
<reference evidence="2 3" key="1">
    <citation type="submission" date="2014-02" db="EMBL/GenBank/DDBJ databases">
        <title>The genome sequence of Colletotrichum fioriniae PJ7.</title>
        <authorList>
            <person name="Baroncelli R."/>
            <person name="Thon M.R."/>
        </authorList>
    </citation>
    <scope>NUCLEOTIDE SEQUENCE [LARGE SCALE GENOMIC DNA]</scope>
    <source>
        <strain evidence="2 3">PJ7</strain>
    </source>
</reference>
<evidence type="ECO:0000256" key="1">
    <source>
        <dbReference type="SAM" id="MobiDB-lite"/>
    </source>
</evidence>
<keyword evidence="3" id="KW-1185">Reference proteome</keyword>
<evidence type="ECO:0000313" key="2">
    <source>
        <dbReference type="EMBL" id="EXF85671.1"/>
    </source>
</evidence>
<comment type="caution">
    <text evidence="2">The sequence shown here is derived from an EMBL/GenBank/DDBJ whole genome shotgun (WGS) entry which is preliminary data.</text>
</comment>
<dbReference type="EMBL" id="JARH01000073">
    <property type="protein sequence ID" value="EXF85671.1"/>
    <property type="molecule type" value="Genomic_DNA"/>
</dbReference>
<evidence type="ECO:0000313" key="3">
    <source>
        <dbReference type="Proteomes" id="UP000020467"/>
    </source>
</evidence>
<name>A0A010RYG3_9PEZI</name>
<dbReference type="AlphaFoldDB" id="A0A010RYG3"/>
<dbReference type="Proteomes" id="UP000020467">
    <property type="component" value="Unassembled WGS sequence"/>
</dbReference>
<dbReference type="KEGG" id="cfj:CFIO01_09271"/>
<feature type="compositionally biased region" description="Polar residues" evidence="1">
    <location>
        <begin position="96"/>
        <end position="105"/>
    </location>
</feature>
<organism evidence="2 3">
    <name type="scientific">Colletotrichum fioriniae PJ7</name>
    <dbReference type="NCBI Taxonomy" id="1445577"/>
    <lineage>
        <taxon>Eukaryota</taxon>
        <taxon>Fungi</taxon>
        <taxon>Dikarya</taxon>
        <taxon>Ascomycota</taxon>
        <taxon>Pezizomycotina</taxon>
        <taxon>Sordariomycetes</taxon>
        <taxon>Hypocreomycetidae</taxon>
        <taxon>Glomerellales</taxon>
        <taxon>Glomerellaceae</taxon>
        <taxon>Colletotrichum</taxon>
        <taxon>Colletotrichum acutatum species complex</taxon>
    </lineage>
</organism>
<dbReference type="HOGENOM" id="CLU_1586363_0_0_1"/>
<gene>
    <name evidence="2" type="ORF">CFIO01_09271</name>
</gene>
<protein>
    <submittedName>
        <fullName evidence="2">Uncharacterized protein</fullName>
    </submittedName>
</protein>
<feature type="compositionally biased region" description="Low complexity" evidence="1">
    <location>
        <begin position="28"/>
        <end position="44"/>
    </location>
</feature>
<dbReference type="eggNOG" id="ENOG502RP62">
    <property type="taxonomic scope" value="Eukaryota"/>
</dbReference>
<feature type="region of interest" description="Disordered" evidence="1">
    <location>
        <begin position="17"/>
        <end position="172"/>
    </location>
</feature>